<name>A0A8B0SM34_9GAMM</name>
<reference evidence="2 4" key="1">
    <citation type="submission" date="2021-03" db="EMBL/GenBank/DDBJ databases">
        <title>Draft genome and methylome analysis of Thiotrix fructosivoruns ATCC 49748.</title>
        <authorList>
            <person name="Fomenkov A."/>
            <person name="Grabovich M.Y."/>
            <person name="Roberts R.J."/>
        </authorList>
    </citation>
    <scope>NUCLEOTIDE SEQUENCE [LARGE SCALE GENOMIC DNA]</scope>
    <source>
        <strain evidence="2 4">ATCC 49748</strain>
    </source>
</reference>
<gene>
    <name evidence="3" type="ORF">J1836_006330</name>
    <name evidence="2" type="ORF">J1836_06495</name>
</gene>
<evidence type="ECO:0000259" key="1">
    <source>
        <dbReference type="PROSITE" id="PS51459"/>
    </source>
</evidence>
<proteinExistence type="predicted"/>
<dbReference type="InterPro" id="IPR003812">
    <property type="entry name" value="Fido"/>
</dbReference>
<accession>A0A8B0SM34</accession>
<dbReference type="Gene3D" id="1.10.3290.10">
    <property type="entry name" value="Fido-like domain"/>
    <property type="match status" value="1"/>
</dbReference>
<keyword evidence="4" id="KW-1185">Reference proteome</keyword>
<sequence length="390" mass="45132">MEQNTADDRLTIRDFWTHFFLDTSPYTDVLVSANCFFSKLLGQFSEQTAVTWLQQCDVRSTYAFTSQFSYQSNDYITGENHYSHTSVTEQDHYLSDRFHVLVPQIVSQYSQSFIDQLRCIHFLGMAGNEAIMLYPSQTRRLMLERVTRIAGEIRDIPAGFGDFRFNAPRSGNLQVLLSAYTRKVSELLSSVDDSSICNLVSFAQYYFALLHPFYERCGRTSEDLMYLLFEQAGVNKRYISCSGNRNSSLAKERMDIINQTAEEFNRKIALQFGLEPDGISKTPDIYQALTKQYFPEQYQSIYAIEQVRPFYYTHPIESLLPAYYFLMEALLFDEIQQFTLTDPPPHIVRLGEHLSKKGQSQYTFQRHWDWAGIRLADVLGKLVGSPLQPV</sequence>
<protein>
    <recommendedName>
        <fullName evidence="1">Fido domain-containing protein</fullName>
    </recommendedName>
</protein>
<dbReference type="Proteomes" id="UP000664466">
    <property type="component" value="Unassembled WGS sequence"/>
</dbReference>
<evidence type="ECO:0000313" key="3">
    <source>
        <dbReference type="EMBL" id="QTX11949.1"/>
    </source>
</evidence>
<dbReference type="EMBL" id="CP072748">
    <property type="protein sequence ID" value="QTX11949.1"/>
    <property type="molecule type" value="Genomic_DNA"/>
</dbReference>
<dbReference type="PROSITE" id="PS51459">
    <property type="entry name" value="FIDO"/>
    <property type="match status" value="1"/>
</dbReference>
<feature type="domain" description="Fido" evidence="1">
    <location>
        <begin position="133"/>
        <end position="270"/>
    </location>
</feature>
<organism evidence="3">
    <name type="scientific">Thiothrix fructosivorans</name>
    <dbReference type="NCBI Taxonomy" id="111770"/>
    <lineage>
        <taxon>Bacteria</taxon>
        <taxon>Pseudomonadati</taxon>
        <taxon>Pseudomonadota</taxon>
        <taxon>Gammaproteobacteria</taxon>
        <taxon>Thiotrichales</taxon>
        <taxon>Thiotrichaceae</taxon>
        <taxon>Thiothrix</taxon>
    </lineage>
</organism>
<dbReference type="SUPFAM" id="SSF140931">
    <property type="entry name" value="Fic-like"/>
    <property type="match status" value="1"/>
</dbReference>
<evidence type="ECO:0000313" key="4">
    <source>
        <dbReference type="Proteomes" id="UP000664466"/>
    </source>
</evidence>
<dbReference type="InterPro" id="IPR036597">
    <property type="entry name" value="Fido-like_dom_sf"/>
</dbReference>
<dbReference type="EMBL" id="JAFMPM010000006">
    <property type="protein sequence ID" value="MBO0612578.1"/>
    <property type="molecule type" value="Genomic_DNA"/>
</dbReference>
<reference evidence="3" key="2">
    <citation type="submission" date="2021-04" db="EMBL/GenBank/DDBJ databases">
        <title>Complete Genome and methylome analysis of Thiothrix fructosivorans ATCC 49748.</title>
        <authorList>
            <person name="Fomenkov A."/>
            <person name="Sun L."/>
            <person name="Vincze T."/>
            <person name="Grabovich M.Y."/>
            <person name="Roberts R.J."/>
        </authorList>
    </citation>
    <scope>NUCLEOTIDE SEQUENCE</scope>
    <source>
        <strain evidence="3">ATCC 49748</strain>
    </source>
</reference>
<evidence type="ECO:0000313" key="2">
    <source>
        <dbReference type="EMBL" id="MBO0612578.1"/>
    </source>
</evidence>
<dbReference type="AlphaFoldDB" id="A0A8B0SM34"/>
<dbReference type="RefSeq" id="WP_207250275.1">
    <property type="nucleotide sequence ID" value="NZ_JAFMPM010000006.1"/>
</dbReference>